<feature type="region of interest" description="Disordered" evidence="1">
    <location>
        <begin position="1"/>
        <end position="21"/>
    </location>
</feature>
<evidence type="ECO:0008006" key="4">
    <source>
        <dbReference type="Google" id="ProtNLM"/>
    </source>
</evidence>
<reference evidence="2 3" key="1">
    <citation type="submission" date="2019-12" db="EMBL/GenBank/DDBJ databases">
        <title>Genomic-based taxomic classification of the family Erythrobacteraceae.</title>
        <authorList>
            <person name="Xu L."/>
        </authorList>
    </citation>
    <scope>NUCLEOTIDE SEQUENCE [LARGE SCALE GENOMIC DNA]</scope>
    <source>
        <strain evidence="2 3">MCCC 1K01500</strain>
    </source>
</reference>
<dbReference type="OrthoDB" id="7432735at2"/>
<protein>
    <recommendedName>
        <fullName evidence="4">Helix-turn-helix domain-containing protein</fullName>
    </recommendedName>
</protein>
<dbReference type="Proteomes" id="UP000433652">
    <property type="component" value="Unassembled WGS sequence"/>
</dbReference>
<name>A0A6I4STS4_9SPHN</name>
<accession>A0A6I4STS4</accession>
<evidence type="ECO:0000313" key="2">
    <source>
        <dbReference type="EMBL" id="MXO57942.1"/>
    </source>
</evidence>
<dbReference type="AlphaFoldDB" id="A0A6I4STS4"/>
<dbReference type="RefSeq" id="WP_159791240.1">
    <property type="nucleotide sequence ID" value="NZ_WTYM01000008.1"/>
</dbReference>
<evidence type="ECO:0000256" key="1">
    <source>
        <dbReference type="SAM" id="MobiDB-lite"/>
    </source>
</evidence>
<comment type="caution">
    <text evidence="2">The sequence shown here is derived from an EMBL/GenBank/DDBJ whole genome shotgun (WGS) entry which is preliminary data.</text>
</comment>
<evidence type="ECO:0000313" key="3">
    <source>
        <dbReference type="Proteomes" id="UP000433652"/>
    </source>
</evidence>
<organism evidence="2 3">
    <name type="scientific">Croceibacterium salegens</name>
    <dbReference type="NCBI Taxonomy" id="1737568"/>
    <lineage>
        <taxon>Bacteria</taxon>
        <taxon>Pseudomonadati</taxon>
        <taxon>Pseudomonadota</taxon>
        <taxon>Alphaproteobacteria</taxon>
        <taxon>Sphingomonadales</taxon>
        <taxon>Erythrobacteraceae</taxon>
        <taxon>Croceibacterium</taxon>
    </lineage>
</organism>
<keyword evidence="3" id="KW-1185">Reference proteome</keyword>
<gene>
    <name evidence="2" type="ORF">GRI89_00065</name>
</gene>
<proteinExistence type="predicted"/>
<dbReference type="EMBL" id="WTYM01000008">
    <property type="protein sequence ID" value="MXO57942.1"/>
    <property type="molecule type" value="Genomic_DNA"/>
</dbReference>
<sequence length="143" mass="16071">MKGRRLSGAGRGVRSNGRSKRSGPFVRIPNFVFDSPAYRSLKPGPRALLSEIIRRYNGSNNGHIGLGVREACAALNMKDKDTVNGFFKELVGKGFIVCVRSGGFNMKDPSSRRASEWRITWERAADEPPTKEFMRWKPELLRS</sequence>